<gene>
    <name evidence="1" type="ORF">FEJ81_02125</name>
</gene>
<dbReference type="InterPro" id="IPR055982">
    <property type="entry name" value="DUF7560"/>
</dbReference>
<dbReference type="KEGG" id="nvr:FEJ81_02125"/>
<dbReference type="EMBL" id="CP040330">
    <property type="protein sequence ID" value="QCS41201.1"/>
    <property type="molecule type" value="Genomic_DNA"/>
</dbReference>
<proteinExistence type="predicted"/>
<sequence length="44" mass="4757">MKPYEFICPDCGREIPVTDPMLEATLANGCPVCGRSVAESHFAT</sequence>
<dbReference type="Proteomes" id="UP000302218">
    <property type="component" value="Chromosome"/>
</dbReference>
<evidence type="ECO:0000313" key="2">
    <source>
        <dbReference type="Proteomes" id="UP000302218"/>
    </source>
</evidence>
<organism evidence="1 2">
    <name type="scientific">Natrinema versiforme</name>
    <dbReference type="NCBI Taxonomy" id="88724"/>
    <lineage>
        <taxon>Archaea</taxon>
        <taxon>Methanobacteriati</taxon>
        <taxon>Methanobacteriota</taxon>
        <taxon>Stenosarchaea group</taxon>
        <taxon>Halobacteria</taxon>
        <taxon>Halobacteriales</taxon>
        <taxon>Natrialbaceae</taxon>
        <taxon>Natrinema</taxon>
    </lineage>
</organism>
<accession>A0A4V1FY50</accession>
<reference evidence="2" key="1">
    <citation type="submission" date="2019-05" db="EMBL/GenBank/DDBJ databases">
        <title>Genome sequence and methylation pattern of the halophilic Archaeon Natrinema versiforme BOL5-4.</title>
        <authorList>
            <person name="DasSarma P."/>
            <person name="Anton B.P."/>
            <person name="DasSarma S.L."/>
            <person name="Martinez F.L."/>
            <person name="Guzman D."/>
            <person name="Roberts R.J."/>
            <person name="DasSarma S."/>
        </authorList>
    </citation>
    <scope>NUCLEOTIDE SEQUENCE [LARGE SCALE GENOMIC DNA]</scope>
    <source>
        <strain evidence="2">BOL5-4</strain>
    </source>
</reference>
<dbReference type="Pfam" id="PF24441">
    <property type="entry name" value="DUF7560"/>
    <property type="match status" value="1"/>
</dbReference>
<dbReference type="RefSeq" id="WP_138243714.1">
    <property type="nucleotide sequence ID" value="NZ_CP040330.1"/>
</dbReference>
<dbReference type="GeneID" id="68872954"/>
<evidence type="ECO:0000313" key="1">
    <source>
        <dbReference type="EMBL" id="QCS41201.1"/>
    </source>
</evidence>
<dbReference type="AlphaFoldDB" id="A0A4V1FY50"/>
<protein>
    <submittedName>
        <fullName evidence="1">Zinc ribbon domain-containing protein</fullName>
    </submittedName>
</protein>
<name>A0A4V1FY50_9EURY</name>